<proteinExistence type="predicted"/>
<feature type="region of interest" description="Disordered" evidence="1">
    <location>
        <begin position="29"/>
        <end position="56"/>
    </location>
</feature>
<dbReference type="EMBL" id="BAAAQQ010000011">
    <property type="protein sequence ID" value="GAA2124679.1"/>
    <property type="molecule type" value="Genomic_DNA"/>
</dbReference>
<dbReference type="Proteomes" id="UP001500575">
    <property type="component" value="Unassembled WGS sequence"/>
</dbReference>
<sequence length="90" mass="9762">MPAKRDHGASIGDDEVYEKVRATGASKQKAARIANAAANTSRQQVSKKGGESGSYDDWTVAQLRKRASELDISGRSSMKRAQLIRALRNS</sequence>
<evidence type="ECO:0000313" key="3">
    <source>
        <dbReference type="Proteomes" id="UP001500575"/>
    </source>
</evidence>
<dbReference type="RefSeq" id="WP_344303724.1">
    <property type="nucleotide sequence ID" value="NZ_BAAAQQ010000011.1"/>
</dbReference>
<reference evidence="3" key="1">
    <citation type="journal article" date="2019" name="Int. J. Syst. Evol. Microbiol.">
        <title>The Global Catalogue of Microorganisms (GCM) 10K type strain sequencing project: providing services to taxonomists for standard genome sequencing and annotation.</title>
        <authorList>
            <consortium name="The Broad Institute Genomics Platform"/>
            <consortium name="The Broad Institute Genome Sequencing Center for Infectious Disease"/>
            <person name="Wu L."/>
            <person name="Ma J."/>
        </authorList>
    </citation>
    <scope>NUCLEOTIDE SEQUENCE [LARGE SCALE GENOMIC DNA]</scope>
    <source>
        <strain evidence="3">JCM 16021</strain>
    </source>
</reference>
<organism evidence="2 3">
    <name type="scientific">Nocardioides bigeumensis</name>
    <dbReference type="NCBI Taxonomy" id="433657"/>
    <lineage>
        <taxon>Bacteria</taxon>
        <taxon>Bacillati</taxon>
        <taxon>Actinomycetota</taxon>
        <taxon>Actinomycetes</taxon>
        <taxon>Propionibacteriales</taxon>
        <taxon>Nocardioidaceae</taxon>
        <taxon>Nocardioides</taxon>
    </lineage>
</organism>
<evidence type="ECO:0000313" key="2">
    <source>
        <dbReference type="EMBL" id="GAA2124679.1"/>
    </source>
</evidence>
<evidence type="ECO:0000256" key="1">
    <source>
        <dbReference type="SAM" id="MobiDB-lite"/>
    </source>
</evidence>
<protein>
    <recommendedName>
        <fullName evidence="4">Rho termination factor</fullName>
    </recommendedName>
</protein>
<keyword evidence="3" id="KW-1185">Reference proteome</keyword>
<feature type="compositionally biased region" description="Low complexity" evidence="1">
    <location>
        <begin position="29"/>
        <end position="42"/>
    </location>
</feature>
<name>A0ABP5K492_9ACTN</name>
<evidence type="ECO:0008006" key="4">
    <source>
        <dbReference type="Google" id="ProtNLM"/>
    </source>
</evidence>
<accession>A0ABP5K492</accession>
<dbReference type="InterPro" id="IPR055642">
    <property type="entry name" value="DUF7218"/>
</dbReference>
<dbReference type="Pfam" id="PF23855">
    <property type="entry name" value="DUF7218"/>
    <property type="match status" value="1"/>
</dbReference>
<comment type="caution">
    <text evidence="2">The sequence shown here is derived from an EMBL/GenBank/DDBJ whole genome shotgun (WGS) entry which is preliminary data.</text>
</comment>
<gene>
    <name evidence="2" type="ORF">GCM10009843_21600</name>
</gene>